<organism evidence="3 4">
    <name type="scientific">Kangsaoukella pontilimi</name>
    <dbReference type="NCBI Taxonomy" id="2691042"/>
    <lineage>
        <taxon>Bacteria</taxon>
        <taxon>Pseudomonadati</taxon>
        <taxon>Pseudomonadota</taxon>
        <taxon>Alphaproteobacteria</taxon>
        <taxon>Rhodobacterales</taxon>
        <taxon>Paracoccaceae</taxon>
        <taxon>Kangsaoukella</taxon>
    </lineage>
</organism>
<evidence type="ECO:0000313" key="3">
    <source>
        <dbReference type="EMBL" id="MXQ09324.1"/>
    </source>
</evidence>
<dbReference type="CDD" id="cd05233">
    <property type="entry name" value="SDR_c"/>
    <property type="match status" value="1"/>
</dbReference>
<dbReference type="InterPro" id="IPR002347">
    <property type="entry name" value="SDR_fam"/>
</dbReference>
<dbReference type="AlphaFoldDB" id="A0A7C9IHY4"/>
<dbReference type="SMART" id="SM00822">
    <property type="entry name" value="PKS_KR"/>
    <property type="match status" value="1"/>
</dbReference>
<accession>A0A7C9IHY4</accession>
<dbReference type="PANTHER" id="PTHR42760:SF123">
    <property type="entry name" value="OXIDOREDUCTASE"/>
    <property type="match status" value="1"/>
</dbReference>
<dbReference type="FunFam" id="3.40.50.720:FF:000084">
    <property type="entry name" value="Short-chain dehydrogenase reductase"/>
    <property type="match status" value="1"/>
</dbReference>
<evidence type="ECO:0000256" key="1">
    <source>
        <dbReference type="ARBA" id="ARBA00006484"/>
    </source>
</evidence>
<dbReference type="PANTHER" id="PTHR42760">
    <property type="entry name" value="SHORT-CHAIN DEHYDROGENASES/REDUCTASES FAMILY MEMBER"/>
    <property type="match status" value="1"/>
</dbReference>
<dbReference type="InterPro" id="IPR020904">
    <property type="entry name" value="Sc_DH/Rdtase_CS"/>
</dbReference>
<dbReference type="PRINTS" id="PR00080">
    <property type="entry name" value="SDRFAMILY"/>
</dbReference>
<dbReference type="SUPFAM" id="SSF51735">
    <property type="entry name" value="NAD(P)-binding Rossmann-fold domains"/>
    <property type="match status" value="1"/>
</dbReference>
<gene>
    <name evidence="3" type="ORF">GQ651_15875</name>
</gene>
<sequence>MDSQPCHRGRLGPGHPDAVAWRRRHAGCTGVKTAIVTGAARGIGLATTELFVEAGWQVAMVDRDGEALADAVATFDRVHGIDCDVSDPVSVEGMVEETLSHFGRIDALVNNAGVADFGPIEETGFDRWRTVMATNLDGPFLCTQAATSALKETKGAVVNIASISGLRASTLRVAYGTSKAAVIQLSKQQAVELGEYGIRVNCVAPGPVRTKLAMAVHSQAIIDAYHDAIPLARYGSEREIAEAIVFLCSEKASYITGQVLAADGGFEATGIGLPALRS</sequence>
<evidence type="ECO:0000259" key="2">
    <source>
        <dbReference type="SMART" id="SM00822"/>
    </source>
</evidence>
<dbReference type="Pfam" id="PF13561">
    <property type="entry name" value="adh_short_C2"/>
    <property type="match status" value="1"/>
</dbReference>
<comment type="similarity">
    <text evidence="1">Belongs to the short-chain dehydrogenases/reductases (SDR) family.</text>
</comment>
<reference evidence="3 4" key="1">
    <citation type="submission" date="2019-12" db="EMBL/GenBank/DDBJ databases">
        <authorList>
            <person name="Lee S.D."/>
        </authorList>
    </citation>
    <scope>NUCLEOTIDE SEQUENCE [LARGE SCALE GENOMIC DNA]</scope>
    <source>
        <strain evidence="3 4">GH1-50</strain>
    </source>
</reference>
<evidence type="ECO:0000313" key="4">
    <source>
        <dbReference type="Proteomes" id="UP000480350"/>
    </source>
</evidence>
<dbReference type="PRINTS" id="PR00081">
    <property type="entry name" value="GDHRDH"/>
</dbReference>
<comment type="caution">
    <text evidence="3">The sequence shown here is derived from an EMBL/GenBank/DDBJ whole genome shotgun (WGS) entry which is preliminary data.</text>
</comment>
<dbReference type="PROSITE" id="PS00061">
    <property type="entry name" value="ADH_SHORT"/>
    <property type="match status" value="1"/>
</dbReference>
<proteinExistence type="inferred from homology"/>
<dbReference type="EMBL" id="WUPT01000003">
    <property type="protein sequence ID" value="MXQ09324.1"/>
    <property type="molecule type" value="Genomic_DNA"/>
</dbReference>
<protein>
    <submittedName>
        <fullName evidence="3">SDR family oxidoreductase</fullName>
    </submittedName>
</protein>
<keyword evidence="4" id="KW-1185">Reference proteome</keyword>
<dbReference type="Gene3D" id="3.40.50.720">
    <property type="entry name" value="NAD(P)-binding Rossmann-like Domain"/>
    <property type="match status" value="1"/>
</dbReference>
<dbReference type="Proteomes" id="UP000480350">
    <property type="component" value="Unassembled WGS sequence"/>
</dbReference>
<dbReference type="NCBIfam" id="NF005559">
    <property type="entry name" value="PRK07231.1"/>
    <property type="match status" value="1"/>
</dbReference>
<dbReference type="GO" id="GO:0030497">
    <property type="term" value="P:fatty acid elongation"/>
    <property type="evidence" value="ECO:0007669"/>
    <property type="project" value="TreeGrafter"/>
</dbReference>
<reference evidence="3 4" key="2">
    <citation type="submission" date="2020-03" db="EMBL/GenBank/DDBJ databases">
        <title>Kangsaoukella pontilimi gen. nov., sp. nov., a new member of the family Rhodobacteraceae isolated from a tidal mudflat.</title>
        <authorList>
            <person name="Kim I.S."/>
        </authorList>
    </citation>
    <scope>NUCLEOTIDE SEQUENCE [LARGE SCALE GENOMIC DNA]</scope>
    <source>
        <strain evidence="3 4">GH1-50</strain>
    </source>
</reference>
<dbReference type="InterPro" id="IPR057326">
    <property type="entry name" value="KR_dom"/>
</dbReference>
<dbReference type="InterPro" id="IPR036291">
    <property type="entry name" value="NAD(P)-bd_dom_sf"/>
</dbReference>
<dbReference type="GO" id="GO:0016616">
    <property type="term" value="F:oxidoreductase activity, acting on the CH-OH group of donors, NAD or NADP as acceptor"/>
    <property type="evidence" value="ECO:0007669"/>
    <property type="project" value="TreeGrafter"/>
</dbReference>
<feature type="domain" description="Ketoreductase" evidence="2">
    <location>
        <begin position="32"/>
        <end position="206"/>
    </location>
</feature>
<name>A0A7C9IHY4_9RHOB</name>